<dbReference type="EMBL" id="CP034669">
    <property type="protein sequence ID" value="QAT83951.1"/>
    <property type="molecule type" value="Genomic_DNA"/>
</dbReference>
<protein>
    <recommendedName>
        <fullName evidence="3">Lipoprotein</fullName>
    </recommendedName>
</protein>
<evidence type="ECO:0000313" key="2">
    <source>
        <dbReference type="Proteomes" id="UP000288758"/>
    </source>
</evidence>
<reference evidence="1 2" key="1">
    <citation type="submission" date="2018-12" db="EMBL/GenBank/DDBJ databases">
        <title>Complete Genome Sequence of the Corallopyronin A producing Myxobacterium Corallococcus coralloides B035.</title>
        <authorList>
            <person name="Bouhired S.M."/>
            <person name="Rupp O."/>
            <person name="Blom J."/>
            <person name="Schaeberle T.F."/>
            <person name="Kehraus S."/>
            <person name="Schiefer A."/>
            <person name="Pfarr K."/>
            <person name="Goesmann A."/>
            <person name="Hoerauf A."/>
            <person name="Koenig G.M."/>
        </authorList>
    </citation>
    <scope>NUCLEOTIDE SEQUENCE [LARGE SCALE GENOMIC DNA]</scope>
    <source>
        <strain evidence="1 2">B035</strain>
    </source>
</reference>
<sequence>MRHGALVVALLLGACAKPREERAASREGLTAAELPQPRGAATVRMDQGTYSAPSVRFSADFLGDPPVPLMLVALSARSEDGGTWQFRMPVDEQFVKSKHATARIIPRTALGAGLAVVDYQRAGGPSVLMDEGTLELTVTGKQAKGEVRMKDGRVRATFEGPLTFECMVPPAWLSKANAQAAPAPVPASDEAGEVRVLDEALATPQCRSIADAFR</sequence>
<proteinExistence type="predicted"/>
<dbReference type="Proteomes" id="UP000288758">
    <property type="component" value="Chromosome"/>
</dbReference>
<name>A0A410RQ42_CORCK</name>
<evidence type="ECO:0000313" key="1">
    <source>
        <dbReference type="EMBL" id="QAT83951.1"/>
    </source>
</evidence>
<accession>A0A410RQ42</accession>
<evidence type="ECO:0008006" key="3">
    <source>
        <dbReference type="Google" id="ProtNLM"/>
    </source>
</evidence>
<dbReference type="PROSITE" id="PS51257">
    <property type="entry name" value="PROKAR_LIPOPROTEIN"/>
    <property type="match status" value="1"/>
</dbReference>
<gene>
    <name evidence="1" type="ORF">EJ065_2371</name>
</gene>
<dbReference type="AlphaFoldDB" id="A0A410RQ42"/>
<dbReference type="RefSeq" id="WP_128796006.1">
    <property type="nucleotide sequence ID" value="NZ_CP034669.1"/>
</dbReference>
<organism evidence="1 2">
    <name type="scientific">Corallococcus coralloides</name>
    <name type="common">Myxococcus coralloides</name>
    <dbReference type="NCBI Taxonomy" id="184914"/>
    <lineage>
        <taxon>Bacteria</taxon>
        <taxon>Pseudomonadati</taxon>
        <taxon>Myxococcota</taxon>
        <taxon>Myxococcia</taxon>
        <taxon>Myxococcales</taxon>
        <taxon>Cystobacterineae</taxon>
        <taxon>Myxococcaceae</taxon>
        <taxon>Corallococcus</taxon>
    </lineage>
</organism>